<sequence>MAEFKTFFLSAKKNVEEQLRAISWKNDCDLSIEHTRDAMEYMVFLGDGGKRIRPALTYAAAEIFEQDINQVHKYSVGIELIHTYTLILDDIQDKSAFRRGEESCHSKYGFDTAILAANQLFELGLLPFHRLPERDLSLFCPLMQTLHRGQAADLNSEKWDDSFNTIENLQYIHSGKTSALFQVALLGGGSGEHISSKDKQALIDYGYFLGLAFQARDDILDCVAESEDLGKPTNADENKLTYPKLFGDEKNAQVEADRLAMKAIESIKRFGSSASLLTELAEFSVTRNK</sequence>
<dbReference type="GO" id="GO:0004659">
    <property type="term" value="F:prenyltransferase activity"/>
    <property type="evidence" value="ECO:0007669"/>
    <property type="project" value="InterPro"/>
</dbReference>
<evidence type="ECO:0000256" key="3">
    <source>
        <dbReference type="ARBA" id="ARBA00022679"/>
    </source>
</evidence>
<dbReference type="GO" id="GO:0008299">
    <property type="term" value="P:isoprenoid biosynthetic process"/>
    <property type="evidence" value="ECO:0007669"/>
    <property type="project" value="UniProtKB-KW"/>
</dbReference>
<gene>
    <name evidence="8" type="ORF">BET10_05870</name>
</gene>
<dbReference type="Proteomes" id="UP000179786">
    <property type="component" value="Unassembled WGS sequence"/>
</dbReference>
<dbReference type="CDD" id="cd00685">
    <property type="entry name" value="Trans_IPPS_HT"/>
    <property type="match status" value="1"/>
</dbReference>
<dbReference type="STRING" id="1859457.BET10_05870"/>
<dbReference type="PANTHER" id="PTHR43281">
    <property type="entry name" value="FARNESYL DIPHOSPHATE SYNTHASE"/>
    <property type="match status" value="1"/>
</dbReference>
<reference evidence="8 9" key="1">
    <citation type="submission" date="2016-09" db="EMBL/GenBank/DDBJ databases">
        <title>Pseudoalteromonas amylolytica sp. nov., isolated from the surface seawater.</title>
        <authorList>
            <person name="Wu Y.-H."/>
            <person name="Cheng H."/>
            <person name="Jin X.-B."/>
            <person name="Wang C.-S."/>
            <person name="Xu X.-W."/>
        </authorList>
    </citation>
    <scope>NUCLEOTIDE SEQUENCE [LARGE SCALE GENOMIC DNA]</scope>
    <source>
        <strain evidence="8 9">JW1</strain>
    </source>
</reference>
<dbReference type="EMBL" id="MKJU01000010">
    <property type="protein sequence ID" value="OHU92374.1"/>
    <property type="molecule type" value="Genomic_DNA"/>
</dbReference>
<dbReference type="SFLD" id="SFLDS00005">
    <property type="entry name" value="Isoprenoid_Synthase_Type_I"/>
    <property type="match status" value="1"/>
</dbReference>
<comment type="similarity">
    <text evidence="2 7">Belongs to the FPP/GGPP synthase family.</text>
</comment>
<proteinExistence type="inferred from homology"/>
<keyword evidence="5" id="KW-0460">Magnesium</keyword>
<dbReference type="InterPro" id="IPR033749">
    <property type="entry name" value="Polyprenyl_synt_CS"/>
</dbReference>
<evidence type="ECO:0000256" key="4">
    <source>
        <dbReference type="ARBA" id="ARBA00022723"/>
    </source>
</evidence>
<comment type="caution">
    <text evidence="8">The sequence shown here is derived from an EMBL/GenBank/DDBJ whole genome shotgun (WGS) entry which is preliminary data.</text>
</comment>
<dbReference type="GO" id="GO:0046872">
    <property type="term" value="F:metal ion binding"/>
    <property type="evidence" value="ECO:0007669"/>
    <property type="project" value="UniProtKB-KW"/>
</dbReference>
<protein>
    <recommendedName>
        <fullName evidence="10">Geranyl transferase</fullName>
    </recommendedName>
</protein>
<organism evidence="8 9">
    <name type="scientific">Pseudoalteromonas amylolytica</name>
    <dbReference type="NCBI Taxonomy" id="1859457"/>
    <lineage>
        <taxon>Bacteria</taxon>
        <taxon>Pseudomonadati</taxon>
        <taxon>Pseudomonadota</taxon>
        <taxon>Gammaproteobacteria</taxon>
        <taxon>Alteromonadales</taxon>
        <taxon>Pseudoalteromonadaceae</taxon>
        <taxon>Pseudoalteromonas</taxon>
    </lineage>
</organism>
<evidence type="ECO:0000256" key="1">
    <source>
        <dbReference type="ARBA" id="ARBA00001946"/>
    </source>
</evidence>
<dbReference type="AlphaFoldDB" id="A0A1S1MZ53"/>
<dbReference type="InterPro" id="IPR008949">
    <property type="entry name" value="Isoprenoid_synthase_dom_sf"/>
</dbReference>
<evidence type="ECO:0000256" key="7">
    <source>
        <dbReference type="RuleBase" id="RU004466"/>
    </source>
</evidence>
<comment type="cofactor">
    <cofactor evidence="1">
        <name>Mg(2+)</name>
        <dbReference type="ChEBI" id="CHEBI:18420"/>
    </cofactor>
</comment>
<dbReference type="PROSITE" id="PS00723">
    <property type="entry name" value="POLYPRENYL_SYNTHASE_1"/>
    <property type="match status" value="1"/>
</dbReference>
<keyword evidence="9" id="KW-1185">Reference proteome</keyword>
<evidence type="ECO:0000256" key="6">
    <source>
        <dbReference type="ARBA" id="ARBA00023229"/>
    </source>
</evidence>
<name>A0A1S1MZ53_9GAMM</name>
<evidence type="ECO:0000256" key="2">
    <source>
        <dbReference type="ARBA" id="ARBA00006706"/>
    </source>
</evidence>
<keyword evidence="4" id="KW-0479">Metal-binding</keyword>
<evidence type="ECO:0000256" key="5">
    <source>
        <dbReference type="ARBA" id="ARBA00022842"/>
    </source>
</evidence>
<evidence type="ECO:0000313" key="9">
    <source>
        <dbReference type="Proteomes" id="UP000179786"/>
    </source>
</evidence>
<keyword evidence="3 7" id="KW-0808">Transferase</keyword>
<dbReference type="Gene3D" id="1.10.600.10">
    <property type="entry name" value="Farnesyl Diphosphate Synthase"/>
    <property type="match status" value="1"/>
</dbReference>
<evidence type="ECO:0000313" key="8">
    <source>
        <dbReference type="EMBL" id="OHU92374.1"/>
    </source>
</evidence>
<keyword evidence="6" id="KW-0414">Isoprene biosynthesis</keyword>
<dbReference type="PANTHER" id="PTHR43281:SF1">
    <property type="entry name" value="FARNESYL DIPHOSPHATE SYNTHASE"/>
    <property type="match status" value="1"/>
</dbReference>
<evidence type="ECO:0008006" key="10">
    <source>
        <dbReference type="Google" id="ProtNLM"/>
    </source>
</evidence>
<dbReference type="OrthoDB" id="9805316at2"/>
<accession>A0A1S1MZ53</accession>
<dbReference type="Pfam" id="PF00348">
    <property type="entry name" value="polyprenyl_synt"/>
    <property type="match status" value="1"/>
</dbReference>
<dbReference type="RefSeq" id="WP_070983620.1">
    <property type="nucleotide sequence ID" value="NZ_MKJU01000010.1"/>
</dbReference>
<dbReference type="InterPro" id="IPR000092">
    <property type="entry name" value="Polyprenyl_synt"/>
</dbReference>
<dbReference type="SUPFAM" id="SSF48576">
    <property type="entry name" value="Terpenoid synthases"/>
    <property type="match status" value="1"/>
</dbReference>